<feature type="compositionally biased region" description="Basic and acidic residues" evidence="1">
    <location>
        <begin position="1"/>
        <end position="10"/>
    </location>
</feature>
<name>A0A8R7JYN6_TRIUA</name>
<protein>
    <submittedName>
        <fullName evidence="2">Uncharacterized protein</fullName>
    </submittedName>
</protein>
<evidence type="ECO:0000256" key="1">
    <source>
        <dbReference type="SAM" id="MobiDB-lite"/>
    </source>
</evidence>
<feature type="compositionally biased region" description="Low complexity" evidence="1">
    <location>
        <begin position="11"/>
        <end position="25"/>
    </location>
</feature>
<evidence type="ECO:0000313" key="3">
    <source>
        <dbReference type="Proteomes" id="UP000015106"/>
    </source>
</evidence>
<keyword evidence="3" id="KW-1185">Reference proteome</keyword>
<proteinExistence type="predicted"/>
<evidence type="ECO:0000313" key="2">
    <source>
        <dbReference type="EnsemblPlants" id="TuG1812G0100002101.01.T01.cds274223"/>
    </source>
</evidence>
<dbReference type="AlphaFoldDB" id="A0A8R7JYN6"/>
<dbReference type="Proteomes" id="UP000015106">
    <property type="component" value="Chromosome 1"/>
</dbReference>
<dbReference type="EnsemblPlants" id="TuG1812G0100002101.01.T01">
    <property type="protein sequence ID" value="TuG1812G0100002101.01.T01.cds274223"/>
    <property type="gene ID" value="TuG1812G0100002101.01"/>
</dbReference>
<dbReference type="Gramene" id="TuG1812G0100002101.01.T01">
    <property type="protein sequence ID" value="TuG1812G0100002101.01.T01.cds274223"/>
    <property type="gene ID" value="TuG1812G0100002101.01"/>
</dbReference>
<accession>A0A8R7JYN6</accession>
<sequence length="67" mass="7024">MVGTGRERSKAPSSARGGRGSSIPPQTLRRALDLSMKTPPAVASSLAGRGRGGRRRRRLVKVEVVAG</sequence>
<reference evidence="2" key="3">
    <citation type="submission" date="2022-06" db="UniProtKB">
        <authorList>
            <consortium name="EnsemblPlants"/>
        </authorList>
    </citation>
    <scope>IDENTIFICATION</scope>
</reference>
<feature type="region of interest" description="Disordered" evidence="1">
    <location>
        <begin position="1"/>
        <end position="67"/>
    </location>
</feature>
<organism evidence="2 3">
    <name type="scientific">Triticum urartu</name>
    <name type="common">Red wild einkorn</name>
    <name type="synonym">Crithodium urartu</name>
    <dbReference type="NCBI Taxonomy" id="4572"/>
    <lineage>
        <taxon>Eukaryota</taxon>
        <taxon>Viridiplantae</taxon>
        <taxon>Streptophyta</taxon>
        <taxon>Embryophyta</taxon>
        <taxon>Tracheophyta</taxon>
        <taxon>Spermatophyta</taxon>
        <taxon>Magnoliopsida</taxon>
        <taxon>Liliopsida</taxon>
        <taxon>Poales</taxon>
        <taxon>Poaceae</taxon>
        <taxon>BOP clade</taxon>
        <taxon>Pooideae</taxon>
        <taxon>Triticodae</taxon>
        <taxon>Triticeae</taxon>
        <taxon>Triticinae</taxon>
        <taxon>Triticum</taxon>
    </lineage>
</organism>
<reference evidence="3" key="1">
    <citation type="journal article" date="2013" name="Nature">
        <title>Draft genome of the wheat A-genome progenitor Triticum urartu.</title>
        <authorList>
            <person name="Ling H.Q."/>
            <person name="Zhao S."/>
            <person name="Liu D."/>
            <person name="Wang J."/>
            <person name="Sun H."/>
            <person name="Zhang C."/>
            <person name="Fan H."/>
            <person name="Li D."/>
            <person name="Dong L."/>
            <person name="Tao Y."/>
            <person name="Gao C."/>
            <person name="Wu H."/>
            <person name="Li Y."/>
            <person name="Cui Y."/>
            <person name="Guo X."/>
            <person name="Zheng S."/>
            <person name="Wang B."/>
            <person name="Yu K."/>
            <person name="Liang Q."/>
            <person name="Yang W."/>
            <person name="Lou X."/>
            <person name="Chen J."/>
            <person name="Feng M."/>
            <person name="Jian J."/>
            <person name="Zhang X."/>
            <person name="Luo G."/>
            <person name="Jiang Y."/>
            <person name="Liu J."/>
            <person name="Wang Z."/>
            <person name="Sha Y."/>
            <person name="Zhang B."/>
            <person name="Wu H."/>
            <person name="Tang D."/>
            <person name="Shen Q."/>
            <person name="Xue P."/>
            <person name="Zou S."/>
            <person name="Wang X."/>
            <person name="Liu X."/>
            <person name="Wang F."/>
            <person name="Yang Y."/>
            <person name="An X."/>
            <person name="Dong Z."/>
            <person name="Zhang K."/>
            <person name="Zhang X."/>
            <person name="Luo M.C."/>
            <person name="Dvorak J."/>
            <person name="Tong Y."/>
            <person name="Wang J."/>
            <person name="Yang H."/>
            <person name="Li Z."/>
            <person name="Wang D."/>
            <person name="Zhang A."/>
            <person name="Wang J."/>
        </authorList>
    </citation>
    <scope>NUCLEOTIDE SEQUENCE</scope>
    <source>
        <strain evidence="3">cv. G1812</strain>
    </source>
</reference>
<reference evidence="2" key="2">
    <citation type="submission" date="2018-03" db="EMBL/GenBank/DDBJ databases">
        <title>The Triticum urartu genome reveals the dynamic nature of wheat genome evolution.</title>
        <authorList>
            <person name="Ling H."/>
            <person name="Ma B."/>
            <person name="Shi X."/>
            <person name="Liu H."/>
            <person name="Dong L."/>
            <person name="Sun H."/>
            <person name="Cao Y."/>
            <person name="Gao Q."/>
            <person name="Zheng S."/>
            <person name="Li Y."/>
            <person name="Yu Y."/>
            <person name="Du H."/>
            <person name="Qi M."/>
            <person name="Li Y."/>
            <person name="Yu H."/>
            <person name="Cui Y."/>
            <person name="Wang N."/>
            <person name="Chen C."/>
            <person name="Wu H."/>
            <person name="Zhao Y."/>
            <person name="Zhang J."/>
            <person name="Li Y."/>
            <person name="Zhou W."/>
            <person name="Zhang B."/>
            <person name="Hu W."/>
            <person name="Eijk M."/>
            <person name="Tang J."/>
            <person name="Witsenboer H."/>
            <person name="Zhao S."/>
            <person name="Li Z."/>
            <person name="Zhang A."/>
            <person name="Wang D."/>
            <person name="Liang C."/>
        </authorList>
    </citation>
    <scope>NUCLEOTIDE SEQUENCE [LARGE SCALE GENOMIC DNA]</scope>
    <source>
        <strain evidence="2">cv. G1812</strain>
    </source>
</reference>